<organism evidence="1 2">
    <name type="scientific">Candidatus Kuenenbacteria bacterium RIFCSPHIGHO2_02_FULL_39_13</name>
    <dbReference type="NCBI Taxonomy" id="1798561"/>
    <lineage>
        <taxon>Bacteria</taxon>
        <taxon>Candidatus Kueneniibacteriota</taxon>
    </lineage>
</organism>
<name>A0A1F6FN46_9BACT</name>
<sequence length="396" mass="45432">MKYIMLNFAYGYGPFLRTTELAITVSKFLSQKTKQKFGIIVPLVYGKKQKQIMLEEFGVYLKKNPNNIVFDLKLGAILGNLFYGPKGYEESLVYYVKNLPQINHQLKTHFSKKIIVSTLNNKKIYLSKKDIALLISRAPRVDLPIRPAYHSSFAYPSEILTRACADKNIKFNKKILKLAAAHFQKIEQNHDLHLIAEPATFSYLKKRKPLYHGEITTPPNFLPPSKYPCQSIKKGIYVTITGIPGLERLFAEARKLKLTIYTNQTDKIKVSLPATPDIITCPQIVAHFARSGWGSVWCSLYAEKIFIAPRYDKDDDPEIYFNNLCLEKLGLGKIYTGQSLASLLKFSKIYKRHSQKIKKELIKKYKTLNGINYAAKKIVKNYLELRKMASNKKMTT</sequence>
<gene>
    <name evidence="1" type="ORF">A3B87_00170</name>
</gene>
<dbReference type="STRING" id="1798561.A3B87_00170"/>
<proteinExistence type="predicted"/>
<reference evidence="1 2" key="1">
    <citation type="journal article" date="2016" name="Nat. Commun.">
        <title>Thousands of microbial genomes shed light on interconnected biogeochemical processes in an aquifer system.</title>
        <authorList>
            <person name="Anantharaman K."/>
            <person name="Brown C.T."/>
            <person name="Hug L.A."/>
            <person name="Sharon I."/>
            <person name="Castelle C.J."/>
            <person name="Probst A.J."/>
            <person name="Thomas B.C."/>
            <person name="Singh A."/>
            <person name="Wilkins M.J."/>
            <person name="Karaoz U."/>
            <person name="Brodie E.L."/>
            <person name="Williams K.H."/>
            <person name="Hubbard S.S."/>
            <person name="Banfield J.F."/>
        </authorList>
    </citation>
    <scope>NUCLEOTIDE SEQUENCE [LARGE SCALE GENOMIC DNA]</scope>
</reference>
<comment type="caution">
    <text evidence="1">The sequence shown here is derived from an EMBL/GenBank/DDBJ whole genome shotgun (WGS) entry which is preliminary data.</text>
</comment>
<evidence type="ECO:0000313" key="1">
    <source>
        <dbReference type="EMBL" id="OGG87272.1"/>
    </source>
</evidence>
<accession>A0A1F6FN46</accession>
<dbReference type="AlphaFoldDB" id="A0A1F6FN46"/>
<protein>
    <submittedName>
        <fullName evidence="1">Uncharacterized protein</fullName>
    </submittedName>
</protein>
<dbReference type="EMBL" id="MFMW01000017">
    <property type="protein sequence ID" value="OGG87272.1"/>
    <property type="molecule type" value="Genomic_DNA"/>
</dbReference>
<evidence type="ECO:0000313" key="2">
    <source>
        <dbReference type="Proteomes" id="UP000179136"/>
    </source>
</evidence>
<dbReference type="Proteomes" id="UP000179136">
    <property type="component" value="Unassembled WGS sequence"/>
</dbReference>